<dbReference type="Pfam" id="PF13439">
    <property type="entry name" value="Glyco_transf_4"/>
    <property type="match status" value="1"/>
</dbReference>
<proteinExistence type="predicted"/>
<dbReference type="OrthoDB" id="9813214at2"/>
<dbReference type="InterPro" id="IPR050194">
    <property type="entry name" value="Glycosyltransferase_grp1"/>
</dbReference>
<protein>
    <submittedName>
        <fullName evidence="3">Glycosyltransferase</fullName>
    </submittedName>
</protein>
<keyword evidence="3" id="KW-0808">Transferase</keyword>
<dbReference type="PANTHER" id="PTHR45947">
    <property type="entry name" value="SULFOQUINOVOSYL TRANSFERASE SQD2"/>
    <property type="match status" value="1"/>
</dbReference>
<keyword evidence="4" id="KW-1185">Reference proteome</keyword>
<dbReference type="GO" id="GO:0016757">
    <property type="term" value="F:glycosyltransferase activity"/>
    <property type="evidence" value="ECO:0007669"/>
    <property type="project" value="InterPro"/>
</dbReference>
<evidence type="ECO:0000313" key="3">
    <source>
        <dbReference type="EMBL" id="RIJ42722.1"/>
    </source>
</evidence>
<dbReference type="InterPro" id="IPR001296">
    <property type="entry name" value="Glyco_trans_1"/>
</dbReference>
<evidence type="ECO:0000259" key="1">
    <source>
        <dbReference type="Pfam" id="PF00534"/>
    </source>
</evidence>
<reference evidence="4" key="1">
    <citation type="submission" date="2018-08" db="EMBL/GenBank/DDBJ databases">
        <title>Mucilaginibacter sp. MYSH2.</title>
        <authorList>
            <person name="Seo T."/>
        </authorList>
    </citation>
    <scope>NUCLEOTIDE SEQUENCE [LARGE SCALE GENOMIC DNA]</scope>
    <source>
        <strain evidence="4">KIRAN</strain>
    </source>
</reference>
<gene>
    <name evidence="3" type="ORF">D1627_02425</name>
</gene>
<dbReference type="InterPro" id="IPR028098">
    <property type="entry name" value="Glyco_trans_4-like_N"/>
</dbReference>
<dbReference type="PANTHER" id="PTHR45947:SF3">
    <property type="entry name" value="SULFOQUINOVOSYL TRANSFERASE SQD2"/>
    <property type="match status" value="1"/>
</dbReference>
<feature type="domain" description="Glycosyl transferase family 1" evidence="1">
    <location>
        <begin position="181"/>
        <end position="334"/>
    </location>
</feature>
<dbReference type="Gene3D" id="3.40.50.2000">
    <property type="entry name" value="Glycogen Phosphorylase B"/>
    <property type="match status" value="2"/>
</dbReference>
<dbReference type="Proteomes" id="UP000266005">
    <property type="component" value="Unassembled WGS sequence"/>
</dbReference>
<dbReference type="SUPFAM" id="SSF53756">
    <property type="entry name" value="UDP-Glycosyltransferase/glycogen phosphorylase"/>
    <property type="match status" value="1"/>
</dbReference>
<sequence length="362" mass="41801">MKKLFFAVTTDLNHDQRMQRICGSLAKAGYEVELVGRAKTGSKPLLPQPYRQHRLQCHFSKGKLFYLEFMLRLYFYLGRRKYDAYCAIDLDTALPVYFRAKSMGKPFVYDAHEYFPEVVEVTDRKVVKAVWVAIESFIVRRTKYAYTVSESIAAIFLEKYNTRFAVVRNVPPLCTFEEPAKAPRTILYQGAVNEGRGLEHLLHAMVGLDAKLLVCGTGDVLPQLQVLAARLNISHKVEFKGQVLPQELLQITRRCQVGVMLLENRGLSYYYSLANKFFDYVHAGVPQLVVDFPEYRQLNQKYNVGLLTSMDVGEIREKLSLLLTDRALHTTLSHNCELARQELNWQHETQKLVAFYQKLWEV</sequence>
<organism evidence="3 4">
    <name type="scientific">Pontibacter oryzae</name>
    <dbReference type="NCBI Taxonomy" id="2304593"/>
    <lineage>
        <taxon>Bacteria</taxon>
        <taxon>Pseudomonadati</taxon>
        <taxon>Bacteroidota</taxon>
        <taxon>Cytophagia</taxon>
        <taxon>Cytophagales</taxon>
        <taxon>Hymenobacteraceae</taxon>
        <taxon>Pontibacter</taxon>
    </lineage>
</organism>
<dbReference type="RefSeq" id="WP_119430604.1">
    <property type="nucleotide sequence ID" value="NZ_QWGE01000001.1"/>
</dbReference>
<evidence type="ECO:0000259" key="2">
    <source>
        <dbReference type="Pfam" id="PF13439"/>
    </source>
</evidence>
<feature type="domain" description="Glycosyltransferase subfamily 4-like N-terminal" evidence="2">
    <location>
        <begin position="19"/>
        <end position="169"/>
    </location>
</feature>
<comment type="caution">
    <text evidence="3">The sequence shown here is derived from an EMBL/GenBank/DDBJ whole genome shotgun (WGS) entry which is preliminary data.</text>
</comment>
<name>A0A399SKK8_9BACT</name>
<dbReference type="AlphaFoldDB" id="A0A399SKK8"/>
<dbReference type="Pfam" id="PF00534">
    <property type="entry name" value="Glycos_transf_1"/>
    <property type="match status" value="1"/>
</dbReference>
<evidence type="ECO:0000313" key="4">
    <source>
        <dbReference type="Proteomes" id="UP000266005"/>
    </source>
</evidence>
<accession>A0A399SKK8</accession>
<dbReference type="EMBL" id="QWGE01000001">
    <property type="protein sequence ID" value="RIJ42722.1"/>
    <property type="molecule type" value="Genomic_DNA"/>
</dbReference>